<gene>
    <name evidence="1" type="ORF">S06H3_18090</name>
</gene>
<dbReference type="Gene3D" id="3.20.20.370">
    <property type="entry name" value="Glycoside hydrolase/deacetylase"/>
    <property type="match status" value="1"/>
</dbReference>
<sequence length="183" mass="20685">HRWPAGDFGLWNELKQRGHEIMPHSYKHADKSAMPFNQAKDLILRCLDYFSNELKGFDPKQAVFNFPYNKSTPELEAWLPTVVRAFRTGGGGINPLPHKGQVKLTCTGYGPENCEHHLESEIEKLLAQDSGWLIYNTHGLDDEGWGPIRSCFLEKLLDRLLAIDSVKIMPATKALSTAIIINQ</sequence>
<proteinExistence type="predicted"/>
<comment type="caution">
    <text evidence="1">The sequence shown here is derived from an EMBL/GenBank/DDBJ whole genome shotgun (WGS) entry which is preliminary data.</text>
</comment>
<dbReference type="EMBL" id="BARV01009111">
    <property type="protein sequence ID" value="GAI12410.1"/>
    <property type="molecule type" value="Genomic_DNA"/>
</dbReference>
<name>X1MCK0_9ZZZZ</name>
<evidence type="ECO:0008006" key="2">
    <source>
        <dbReference type="Google" id="ProtNLM"/>
    </source>
</evidence>
<evidence type="ECO:0000313" key="1">
    <source>
        <dbReference type="EMBL" id="GAI12410.1"/>
    </source>
</evidence>
<feature type="non-terminal residue" evidence="1">
    <location>
        <position position="1"/>
    </location>
</feature>
<protein>
    <recommendedName>
        <fullName evidence="2">NodB homology domain-containing protein</fullName>
    </recommendedName>
</protein>
<organism evidence="1">
    <name type="scientific">marine sediment metagenome</name>
    <dbReference type="NCBI Taxonomy" id="412755"/>
    <lineage>
        <taxon>unclassified sequences</taxon>
        <taxon>metagenomes</taxon>
        <taxon>ecological metagenomes</taxon>
    </lineage>
</organism>
<dbReference type="SUPFAM" id="SSF88713">
    <property type="entry name" value="Glycoside hydrolase/deacetylase"/>
    <property type="match status" value="1"/>
</dbReference>
<dbReference type="GO" id="GO:0005975">
    <property type="term" value="P:carbohydrate metabolic process"/>
    <property type="evidence" value="ECO:0007669"/>
    <property type="project" value="InterPro"/>
</dbReference>
<dbReference type="AlphaFoldDB" id="X1MCK0"/>
<dbReference type="InterPro" id="IPR011330">
    <property type="entry name" value="Glyco_hydro/deAcase_b/a-brl"/>
</dbReference>
<reference evidence="1" key="1">
    <citation type="journal article" date="2014" name="Front. Microbiol.">
        <title>High frequency of phylogenetically diverse reductive dehalogenase-homologous genes in deep subseafloor sedimentary metagenomes.</title>
        <authorList>
            <person name="Kawai M."/>
            <person name="Futagami T."/>
            <person name="Toyoda A."/>
            <person name="Takaki Y."/>
            <person name="Nishi S."/>
            <person name="Hori S."/>
            <person name="Arai W."/>
            <person name="Tsubouchi T."/>
            <person name="Morono Y."/>
            <person name="Uchiyama I."/>
            <person name="Ito T."/>
            <person name="Fujiyama A."/>
            <person name="Inagaki F."/>
            <person name="Takami H."/>
        </authorList>
    </citation>
    <scope>NUCLEOTIDE SEQUENCE</scope>
    <source>
        <strain evidence="1">Expedition CK06-06</strain>
    </source>
</reference>
<accession>X1MCK0</accession>